<dbReference type="AlphaFoldDB" id="A0A443SDC5"/>
<dbReference type="VEuPathDB" id="VectorBase:LDEU006512"/>
<proteinExistence type="inferred from homology"/>
<dbReference type="PRINTS" id="PR00719">
    <property type="entry name" value="LMWPTPASE"/>
</dbReference>
<evidence type="ECO:0000256" key="1">
    <source>
        <dbReference type="ARBA" id="ARBA00011063"/>
    </source>
</evidence>
<dbReference type="SUPFAM" id="SSF52788">
    <property type="entry name" value="Phosphotyrosine protein phosphatases I"/>
    <property type="match status" value="1"/>
</dbReference>
<dbReference type="PANTHER" id="PTHR11717:SF7">
    <property type="entry name" value="LOW MOLECULAR WEIGHT PHOSPHOTYROSINE PROTEIN PHOSPHATASE"/>
    <property type="match status" value="1"/>
</dbReference>
<dbReference type="SMART" id="SM00226">
    <property type="entry name" value="LMWPc"/>
    <property type="match status" value="1"/>
</dbReference>
<dbReference type="GO" id="GO:0004725">
    <property type="term" value="F:protein tyrosine phosphatase activity"/>
    <property type="evidence" value="ECO:0007669"/>
    <property type="project" value="InterPro"/>
</dbReference>
<evidence type="ECO:0000313" key="6">
    <source>
        <dbReference type="EMBL" id="RWS25527.1"/>
    </source>
</evidence>
<reference evidence="6 7" key="1">
    <citation type="journal article" date="2018" name="Gigascience">
        <title>Genomes of trombidid mites reveal novel predicted allergens and laterally-transferred genes associated with secondary metabolism.</title>
        <authorList>
            <person name="Dong X."/>
            <person name="Chaisiri K."/>
            <person name="Xia D."/>
            <person name="Armstrong S.D."/>
            <person name="Fang Y."/>
            <person name="Donnelly M.J."/>
            <person name="Kadowaki T."/>
            <person name="McGarry J.W."/>
            <person name="Darby A.C."/>
            <person name="Makepeace B.L."/>
        </authorList>
    </citation>
    <scope>NUCLEOTIDE SEQUENCE [LARGE SCALE GENOMIC DNA]</scope>
    <source>
        <strain evidence="6">UoL-UT</strain>
    </source>
</reference>
<feature type="non-terminal residue" evidence="6">
    <location>
        <position position="1"/>
    </location>
</feature>
<dbReference type="InterPro" id="IPR017867">
    <property type="entry name" value="Tyr_phospatase_low_mol_wt"/>
</dbReference>
<evidence type="ECO:0000256" key="3">
    <source>
        <dbReference type="ARBA" id="ARBA00022912"/>
    </source>
</evidence>
<keyword evidence="7" id="KW-1185">Reference proteome</keyword>
<feature type="active site" description="Proton donor" evidence="4">
    <location>
        <position position="126"/>
    </location>
</feature>
<keyword evidence="3" id="KW-0904">Protein phosphatase</keyword>
<name>A0A443SDC5_9ACAR</name>
<dbReference type="OrthoDB" id="3388at2759"/>
<sequence>TDEKRGVLFVDLGNICRGPMAQSIFTYYIRQKKIEDKWFTDTCGTGDFHIGKEPDPRVVKVLNAKNVPVVPHKARLICDEDYTKFTWILAMDPFTLSQSEELAAKNSTAKILLLTSFIDNTAKIDDPFYEKAEDTFDKIYTTIYKCIEAFFEKQKPAAAAATAAPATK</sequence>
<dbReference type="EMBL" id="NCKV01003611">
    <property type="protein sequence ID" value="RWS25527.1"/>
    <property type="molecule type" value="Genomic_DNA"/>
</dbReference>
<dbReference type="PANTHER" id="PTHR11717">
    <property type="entry name" value="LOW MOLECULAR WEIGHT PROTEIN TYROSINE PHOSPHATASE"/>
    <property type="match status" value="1"/>
</dbReference>
<accession>A0A443SDC5</accession>
<evidence type="ECO:0000259" key="5">
    <source>
        <dbReference type="SMART" id="SM00226"/>
    </source>
</evidence>
<gene>
    <name evidence="6" type="ORF">B4U80_08134</name>
</gene>
<dbReference type="Gene3D" id="3.40.50.2300">
    <property type="match status" value="1"/>
</dbReference>
<organism evidence="6 7">
    <name type="scientific">Leptotrombidium deliense</name>
    <dbReference type="NCBI Taxonomy" id="299467"/>
    <lineage>
        <taxon>Eukaryota</taxon>
        <taxon>Metazoa</taxon>
        <taxon>Ecdysozoa</taxon>
        <taxon>Arthropoda</taxon>
        <taxon>Chelicerata</taxon>
        <taxon>Arachnida</taxon>
        <taxon>Acari</taxon>
        <taxon>Acariformes</taxon>
        <taxon>Trombidiformes</taxon>
        <taxon>Prostigmata</taxon>
        <taxon>Anystina</taxon>
        <taxon>Parasitengona</taxon>
        <taxon>Trombiculoidea</taxon>
        <taxon>Trombiculidae</taxon>
        <taxon>Leptotrombidium</taxon>
    </lineage>
</organism>
<feature type="domain" description="Phosphotyrosine protein phosphatase I" evidence="5">
    <location>
        <begin position="5"/>
        <end position="153"/>
    </location>
</feature>
<dbReference type="CDD" id="cd16343">
    <property type="entry name" value="LMWPTP"/>
    <property type="match status" value="1"/>
</dbReference>
<dbReference type="InterPro" id="IPR023485">
    <property type="entry name" value="Ptyr_pPase"/>
</dbReference>
<evidence type="ECO:0000256" key="4">
    <source>
        <dbReference type="PIRSR" id="PIRSR617867-1"/>
    </source>
</evidence>
<dbReference type="InterPro" id="IPR036196">
    <property type="entry name" value="Ptyr_pPase_sf"/>
</dbReference>
<comment type="similarity">
    <text evidence="1">Belongs to the low molecular weight phosphotyrosine protein phosphatase family.</text>
</comment>
<protein>
    <submittedName>
        <fullName evidence="6">Low molecular weight phosphotyrosine protein phosphatase-like isoform X1</fullName>
    </submittedName>
</protein>
<feature type="active site" evidence="4">
    <location>
        <position position="17"/>
    </location>
</feature>
<dbReference type="Pfam" id="PF01451">
    <property type="entry name" value="LMWPc"/>
    <property type="match status" value="1"/>
</dbReference>
<comment type="caution">
    <text evidence="6">The sequence shown here is derived from an EMBL/GenBank/DDBJ whole genome shotgun (WGS) entry which is preliminary data.</text>
</comment>
<evidence type="ECO:0000256" key="2">
    <source>
        <dbReference type="ARBA" id="ARBA00022801"/>
    </source>
</evidence>
<keyword evidence="2" id="KW-0378">Hydrolase</keyword>
<evidence type="ECO:0000313" key="7">
    <source>
        <dbReference type="Proteomes" id="UP000288716"/>
    </source>
</evidence>
<dbReference type="STRING" id="299467.A0A443SDC5"/>
<dbReference type="InterPro" id="IPR050438">
    <property type="entry name" value="LMW_PTPase"/>
</dbReference>
<dbReference type="Proteomes" id="UP000288716">
    <property type="component" value="Unassembled WGS sequence"/>
</dbReference>